<proteinExistence type="predicted"/>
<protein>
    <submittedName>
        <fullName evidence="1">Spore coat protein GerQ</fullName>
    </submittedName>
</protein>
<dbReference type="RefSeq" id="WP_380704615.1">
    <property type="nucleotide sequence ID" value="NZ_JBHSAP010000009.1"/>
</dbReference>
<gene>
    <name evidence="1" type="ORF">ACFOUO_09730</name>
</gene>
<organism evidence="1 2">
    <name type="scientific">Salinithrix halophila</name>
    <dbReference type="NCBI Taxonomy" id="1485204"/>
    <lineage>
        <taxon>Bacteria</taxon>
        <taxon>Bacillati</taxon>
        <taxon>Bacillota</taxon>
        <taxon>Bacilli</taxon>
        <taxon>Bacillales</taxon>
        <taxon>Thermoactinomycetaceae</taxon>
        <taxon>Salinithrix</taxon>
    </lineage>
</organism>
<reference evidence="2" key="1">
    <citation type="journal article" date="2019" name="Int. J. Syst. Evol. Microbiol.">
        <title>The Global Catalogue of Microorganisms (GCM) 10K type strain sequencing project: providing services to taxonomists for standard genome sequencing and annotation.</title>
        <authorList>
            <consortium name="The Broad Institute Genomics Platform"/>
            <consortium name="The Broad Institute Genome Sequencing Center for Infectious Disease"/>
            <person name="Wu L."/>
            <person name="Ma J."/>
        </authorList>
    </citation>
    <scope>NUCLEOTIDE SEQUENCE [LARGE SCALE GENOMIC DNA]</scope>
    <source>
        <strain evidence="2">IBRC-M 10813</strain>
    </source>
</reference>
<accession>A0ABV8JIB6</accession>
<evidence type="ECO:0000313" key="2">
    <source>
        <dbReference type="Proteomes" id="UP001595843"/>
    </source>
</evidence>
<keyword evidence="2" id="KW-1185">Reference proteome</keyword>
<dbReference type="EMBL" id="JBHSAP010000009">
    <property type="protein sequence ID" value="MFC4077094.1"/>
    <property type="molecule type" value="Genomic_DNA"/>
</dbReference>
<sequence>MYWNQPGMAAYGGFTSQQQRTRYYSEDLMSRNIGKLITVYMTFENNPQWNAKVFTGVLRQVGRDFMLVRDQQTGKDTVLYNLDVDYIVFDNQPATLGHEE</sequence>
<keyword evidence="1" id="KW-0167">Capsid protein</keyword>
<evidence type="ECO:0000313" key="1">
    <source>
        <dbReference type="EMBL" id="MFC4077094.1"/>
    </source>
</evidence>
<dbReference type="Pfam" id="PF09671">
    <property type="entry name" value="Spore_GerQ"/>
    <property type="match status" value="1"/>
</dbReference>
<keyword evidence="1" id="KW-0946">Virion</keyword>
<dbReference type="InterPro" id="IPR014099">
    <property type="entry name" value="Spore_coat_GerQ"/>
</dbReference>
<name>A0ABV8JIB6_9BACL</name>
<comment type="caution">
    <text evidence="1">The sequence shown here is derived from an EMBL/GenBank/DDBJ whole genome shotgun (WGS) entry which is preliminary data.</text>
</comment>
<dbReference type="Proteomes" id="UP001595843">
    <property type="component" value="Unassembled WGS sequence"/>
</dbReference>